<evidence type="ECO:0000313" key="2">
    <source>
        <dbReference type="Proteomes" id="UP000735302"/>
    </source>
</evidence>
<keyword evidence="2" id="KW-1185">Reference proteome</keyword>
<reference evidence="1 2" key="1">
    <citation type="journal article" date="2021" name="Elife">
        <title>Chloroplast acquisition without the gene transfer in kleptoplastic sea slugs, Plakobranchus ocellatus.</title>
        <authorList>
            <person name="Maeda T."/>
            <person name="Takahashi S."/>
            <person name="Yoshida T."/>
            <person name="Shimamura S."/>
            <person name="Takaki Y."/>
            <person name="Nagai Y."/>
            <person name="Toyoda A."/>
            <person name="Suzuki Y."/>
            <person name="Arimoto A."/>
            <person name="Ishii H."/>
            <person name="Satoh N."/>
            <person name="Nishiyama T."/>
            <person name="Hasebe M."/>
            <person name="Maruyama T."/>
            <person name="Minagawa J."/>
            <person name="Obokata J."/>
            <person name="Shigenobu S."/>
        </authorList>
    </citation>
    <scope>NUCLEOTIDE SEQUENCE [LARGE SCALE GENOMIC DNA]</scope>
</reference>
<gene>
    <name evidence="1" type="ORF">PoB_006873300</name>
</gene>
<accession>A0AAV4DD99</accession>
<comment type="caution">
    <text evidence="1">The sequence shown here is derived from an EMBL/GenBank/DDBJ whole genome shotgun (WGS) entry which is preliminary data.</text>
</comment>
<proteinExistence type="predicted"/>
<dbReference type="EMBL" id="BLXT01007768">
    <property type="protein sequence ID" value="GFO42228.1"/>
    <property type="molecule type" value="Genomic_DNA"/>
</dbReference>
<sequence>MKTVFLKSKINSPFLSFEFLPPLNLSKSLCPGHLRPADVCLCQSSTHNTVFKTWDVAPFVQSNSLFFGLALLRKLELDLFSFAEDPNNRRSDTRGA</sequence>
<evidence type="ECO:0000313" key="1">
    <source>
        <dbReference type="EMBL" id="GFO42228.1"/>
    </source>
</evidence>
<protein>
    <submittedName>
        <fullName evidence="1">Uncharacterized protein</fullName>
    </submittedName>
</protein>
<dbReference type="Proteomes" id="UP000735302">
    <property type="component" value="Unassembled WGS sequence"/>
</dbReference>
<dbReference type="AlphaFoldDB" id="A0AAV4DD99"/>
<name>A0AAV4DD99_9GAST</name>
<organism evidence="1 2">
    <name type="scientific">Plakobranchus ocellatus</name>
    <dbReference type="NCBI Taxonomy" id="259542"/>
    <lineage>
        <taxon>Eukaryota</taxon>
        <taxon>Metazoa</taxon>
        <taxon>Spiralia</taxon>
        <taxon>Lophotrochozoa</taxon>
        <taxon>Mollusca</taxon>
        <taxon>Gastropoda</taxon>
        <taxon>Heterobranchia</taxon>
        <taxon>Euthyneura</taxon>
        <taxon>Panpulmonata</taxon>
        <taxon>Sacoglossa</taxon>
        <taxon>Placobranchoidea</taxon>
        <taxon>Plakobranchidae</taxon>
        <taxon>Plakobranchus</taxon>
    </lineage>
</organism>